<dbReference type="EMBL" id="CP070608">
    <property type="protein sequence ID" value="QSE96580.1"/>
    <property type="molecule type" value="Genomic_DNA"/>
</dbReference>
<dbReference type="PROSITE" id="PS51257">
    <property type="entry name" value="PROKAR_LIPOPROTEIN"/>
    <property type="match status" value="1"/>
</dbReference>
<feature type="signal peptide" evidence="1">
    <location>
        <begin position="1"/>
        <end position="18"/>
    </location>
</feature>
<dbReference type="Proteomes" id="UP000662783">
    <property type="component" value="Chromosome"/>
</dbReference>
<keyword evidence="1" id="KW-0732">Signal</keyword>
<evidence type="ECO:0000313" key="2">
    <source>
        <dbReference type="EMBL" id="QSE96580.1"/>
    </source>
</evidence>
<gene>
    <name evidence="2" type="ORF">JR347_13355</name>
</gene>
<keyword evidence="3" id="KW-1185">Reference proteome</keyword>
<organism evidence="2 3">
    <name type="scientific">Fulvivirga lutea</name>
    <dbReference type="NCBI Taxonomy" id="2810512"/>
    <lineage>
        <taxon>Bacteria</taxon>
        <taxon>Pseudomonadati</taxon>
        <taxon>Bacteroidota</taxon>
        <taxon>Cytophagia</taxon>
        <taxon>Cytophagales</taxon>
        <taxon>Fulvivirgaceae</taxon>
        <taxon>Fulvivirga</taxon>
    </lineage>
</organism>
<accession>A0A974ZZW5</accession>
<dbReference type="AlphaFoldDB" id="A0A974ZZW5"/>
<sequence>MKKIAISLLCLIAFGACNQTPKSDSENIASEEAQETKNNYPELLTAALEAHGGIDQWNSFSTMQYDLSMAGNDQTETHIIDLNKRLVRINSENFTIGFDGKEVWASPTIEATGKNSPRFYHNLFFYFFAIPYVLADPGINYDDLGTVKIMDKEYRALKVSFNEGVGDADEDLYIAHFNPETFKLELLLYTVTYYTGEKHENYNALKYGAYKNVNGLLFPMSLKGHKYDSGKIGDLRYDVTFSNVALSKEPAVDSLFVMPEGAEVDSLKVN</sequence>
<name>A0A974ZZW5_9BACT</name>
<dbReference type="InterPro" id="IPR045444">
    <property type="entry name" value="DUF6503"/>
</dbReference>
<reference evidence="2" key="1">
    <citation type="submission" date="2021-02" db="EMBL/GenBank/DDBJ databases">
        <title>Fulvivirga sp. S481 isolated from sea water.</title>
        <authorList>
            <person name="Bae S.S."/>
            <person name="Baek K."/>
        </authorList>
    </citation>
    <scope>NUCLEOTIDE SEQUENCE</scope>
    <source>
        <strain evidence="2">S481</strain>
    </source>
</reference>
<dbReference type="Pfam" id="PF20113">
    <property type="entry name" value="DUF6503"/>
    <property type="match status" value="1"/>
</dbReference>
<evidence type="ECO:0000256" key="1">
    <source>
        <dbReference type="SAM" id="SignalP"/>
    </source>
</evidence>
<dbReference type="RefSeq" id="WP_205721094.1">
    <property type="nucleotide sequence ID" value="NZ_CP070608.1"/>
</dbReference>
<evidence type="ECO:0008006" key="4">
    <source>
        <dbReference type="Google" id="ProtNLM"/>
    </source>
</evidence>
<proteinExistence type="predicted"/>
<feature type="chain" id="PRO_5036741624" description="Outer membrane lipoprotein-sorting protein" evidence="1">
    <location>
        <begin position="19"/>
        <end position="270"/>
    </location>
</feature>
<evidence type="ECO:0000313" key="3">
    <source>
        <dbReference type="Proteomes" id="UP000662783"/>
    </source>
</evidence>
<dbReference type="KEGG" id="fuv:JR347_13355"/>
<protein>
    <recommendedName>
        <fullName evidence="4">Outer membrane lipoprotein-sorting protein</fullName>
    </recommendedName>
</protein>